<dbReference type="PROSITE" id="PS51257">
    <property type="entry name" value="PROKAR_LIPOPROTEIN"/>
    <property type="match status" value="1"/>
</dbReference>
<dbReference type="SUPFAM" id="SSF50952">
    <property type="entry name" value="Soluble quinoprotein glucose dehydrogenase"/>
    <property type="match status" value="1"/>
</dbReference>
<dbReference type="Pfam" id="PF07995">
    <property type="entry name" value="GSDH"/>
    <property type="match status" value="1"/>
</dbReference>
<feature type="compositionally biased region" description="Low complexity" evidence="1">
    <location>
        <begin position="19"/>
        <end position="33"/>
    </location>
</feature>
<comment type="caution">
    <text evidence="4">The sequence shown here is derived from an EMBL/GenBank/DDBJ whole genome shotgun (WGS) entry which is preliminary data.</text>
</comment>
<dbReference type="InterPro" id="IPR011042">
    <property type="entry name" value="6-blade_b-propeller_TolB-like"/>
</dbReference>
<organism evidence="4 5">
    <name type="scientific">Actinocrispum wychmicini</name>
    <dbReference type="NCBI Taxonomy" id="1213861"/>
    <lineage>
        <taxon>Bacteria</taxon>
        <taxon>Bacillati</taxon>
        <taxon>Actinomycetota</taxon>
        <taxon>Actinomycetes</taxon>
        <taxon>Pseudonocardiales</taxon>
        <taxon>Pseudonocardiaceae</taxon>
        <taxon>Actinocrispum</taxon>
    </lineage>
</organism>
<name>A0A4R2JIY6_9PSEU</name>
<dbReference type="PANTHER" id="PTHR19328:SF13">
    <property type="entry name" value="HIPL1 PROTEIN"/>
    <property type="match status" value="1"/>
</dbReference>
<dbReference type="InterPro" id="IPR012938">
    <property type="entry name" value="Glc/Sorbosone_DH"/>
</dbReference>
<evidence type="ECO:0000313" key="5">
    <source>
        <dbReference type="Proteomes" id="UP000295680"/>
    </source>
</evidence>
<dbReference type="InterPro" id="IPR011041">
    <property type="entry name" value="Quinoprot_gluc/sorb_DH_b-prop"/>
</dbReference>
<dbReference type="OrthoDB" id="9770043at2"/>
<proteinExistence type="predicted"/>
<dbReference type="Proteomes" id="UP000295680">
    <property type="component" value="Unassembled WGS sequence"/>
</dbReference>
<sequence length="398" mass="41603">MRRIGLLLLVGLMSGCTATSSPGQVPGSPGGTTKPSEARPPALKIEEVAGGLEHGWDIAFLPDGKALVSQRPGKLALLSSTRPGATVTQVRADFSDVLVAGEGGLLGMVPQPDFAITRQFITCQDHQENGRAVDIRLVRWQLSEDGTSATKVGVLLAGLPVNQSGRHSGCRPAIAADGALLVGTGDTAAADVSQDRTKLGGKVLRLTLATGGPAEGNPFAGASNPKERLVYTYGHRNLQGVAIRPGTGQIVTAEHGPDKNDEVNLIQAGGNYGWDPSKGGTKGGYDENVPMTDLKRFPNAIPAKWESGETTEAVCAATFLSGPQWGDLDGDLVVTALKGAKVILFKLDAQANVQSVSIPPEFNDKFGRLRAARQGPDGALYITTSNGSDDKLLRVTRD</sequence>
<evidence type="ECO:0000256" key="1">
    <source>
        <dbReference type="SAM" id="MobiDB-lite"/>
    </source>
</evidence>
<dbReference type="EMBL" id="SLWS01000005">
    <property type="protein sequence ID" value="TCO58422.1"/>
    <property type="molecule type" value="Genomic_DNA"/>
</dbReference>
<dbReference type="PANTHER" id="PTHR19328">
    <property type="entry name" value="HEDGEHOG-INTERACTING PROTEIN"/>
    <property type="match status" value="1"/>
</dbReference>
<feature type="chain" id="PRO_5039718483" evidence="2">
    <location>
        <begin position="19"/>
        <end position="398"/>
    </location>
</feature>
<evidence type="ECO:0000259" key="3">
    <source>
        <dbReference type="Pfam" id="PF07995"/>
    </source>
</evidence>
<dbReference type="AlphaFoldDB" id="A0A4R2JIY6"/>
<dbReference type="Gene3D" id="2.120.10.30">
    <property type="entry name" value="TolB, C-terminal domain"/>
    <property type="match status" value="1"/>
</dbReference>
<feature type="signal peptide" evidence="2">
    <location>
        <begin position="1"/>
        <end position="18"/>
    </location>
</feature>
<dbReference type="RefSeq" id="WP_132119159.1">
    <property type="nucleotide sequence ID" value="NZ_SLWS01000005.1"/>
</dbReference>
<gene>
    <name evidence="4" type="ORF">EV192_105491</name>
</gene>
<reference evidence="4 5" key="1">
    <citation type="submission" date="2019-03" db="EMBL/GenBank/DDBJ databases">
        <title>Genomic Encyclopedia of Type Strains, Phase IV (KMG-IV): sequencing the most valuable type-strain genomes for metagenomic binning, comparative biology and taxonomic classification.</title>
        <authorList>
            <person name="Goeker M."/>
        </authorList>
    </citation>
    <scope>NUCLEOTIDE SEQUENCE [LARGE SCALE GENOMIC DNA]</scope>
    <source>
        <strain evidence="4 5">DSM 45934</strain>
    </source>
</reference>
<evidence type="ECO:0000256" key="2">
    <source>
        <dbReference type="SAM" id="SignalP"/>
    </source>
</evidence>
<protein>
    <submittedName>
        <fullName evidence="4">Glucose/arabinose dehydrogenase</fullName>
    </submittedName>
</protein>
<feature type="region of interest" description="Disordered" evidence="1">
    <location>
        <begin position="19"/>
        <end position="39"/>
    </location>
</feature>
<evidence type="ECO:0000313" key="4">
    <source>
        <dbReference type="EMBL" id="TCO58422.1"/>
    </source>
</evidence>
<feature type="domain" description="Glucose/Sorbosone dehydrogenase" evidence="3">
    <location>
        <begin position="52"/>
        <end position="393"/>
    </location>
</feature>
<accession>A0A4R2JIY6</accession>
<keyword evidence="5" id="KW-1185">Reference proteome</keyword>
<keyword evidence="2" id="KW-0732">Signal</keyword>